<protein>
    <recommendedName>
        <fullName evidence="8">Threonine kinase</fullName>
    </recommendedName>
</protein>
<evidence type="ECO:0000256" key="3">
    <source>
        <dbReference type="ARBA" id="ARBA00022777"/>
    </source>
</evidence>
<dbReference type="Pfam" id="PF00288">
    <property type="entry name" value="GHMP_kinases_N"/>
    <property type="match status" value="1"/>
</dbReference>
<keyword evidence="2" id="KW-0547">Nucleotide-binding</keyword>
<dbReference type="InterPro" id="IPR012363">
    <property type="entry name" value="PduX"/>
</dbReference>
<evidence type="ECO:0000313" key="7">
    <source>
        <dbReference type="EMBL" id="GAF26849.1"/>
    </source>
</evidence>
<dbReference type="InterPro" id="IPR006204">
    <property type="entry name" value="GHMP_kinase_N_dom"/>
</dbReference>
<dbReference type="PANTHER" id="PTHR43527:SF1">
    <property type="entry name" value="L-THREONINE KINASE"/>
    <property type="match status" value="1"/>
</dbReference>
<dbReference type="GO" id="GO:0016301">
    <property type="term" value="F:kinase activity"/>
    <property type="evidence" value="ECO:0007669"/>
    <property type="project" value="UniProtKB-KW"/>
</dbReference>
<dbReference type="InterPro" id="IPR014721">
    <property type="entry name" value="Ribsml_uS5_D2-typ_fold_subgr"/>
</dbReference>
<dbReference type="Pfam" id="PF08544">
    <property type="entry name" value="GHMP_kinases_C"/>
    <property type="match status" value="1"/>
</dbReference>
<dbReference type="Gene3D" id="3.30.230.10">
    <property type="match status" value="1"/>
</dbReference>
<organism evidence="7">
    <name type="scientific">Moorella thermoacetica Y72</name>
    <dbReference type="NCBI Taxonomy" id="1325331"/>
    <lineage>
        <taxon>Bacteria</taxon>
        <taxon>Bacillati</taxon>
        <taxon>Bacillota</taxon>
        <taxon>Clostridia</taxon>
        <taxon>Neomoorellales</taxon>
        <taxon>Neomoorellaceae</taxon>
        <taxon>Neomoorella</taxon>
    </lineage>
</organism>
<evidence type="ECO:0000256" key="4">
    <source>
        <dbReference type="ARBA" id="ARBA00022840"/>
    </source>
</evidence>
<keyword evidence="4" id="KW-0067">ATP-binding</keyword>
<dbReference type="InterPro" id="IPR020568">
    <property type="entry name" value="Ribosomal_Su5_D2-typ_SF"/>
</dbReference>
<dbReference type="InterPro" id="IPR013750">
    <property type="entry name" value="GHMP_kinase_C_dom"/>
</dbReference>
<feature type="domain" description="GHMP kinase C-terminal" evidence="6">
    <location>
        <begin position="199"/>
        <end position="262"/>
    </location>
</feature>
<dbReference type="GO" id="GO:0005524">
    <property type="term" value="F:ATP binding"/>
    <property type="evidence" value="ECO:0007669"/>
    <property type="project" value="UniProtKB-KW"/>
</dbReference>
<dbReference type="AlphaFoldDB" id="A0A0S6UCP4"/>
<keyword evidence="1" id="KW-0808">Transferase</keyword>
<dbReference type="SUPFAM" id="SSF54211">
    <property type="entry name" value="Ribosomal protein S5 domain 2-like"/>
    <property type="match status" value="1"/>
</dbReference>
<feature type="domain" description="GHMP kinase N-terminal" evidence="5">
    <location>
        <begin position="62"/>
        <end position="127"/>
    </location>
</feature>
<evidence type="ECO:0000259" key="5">
    <source>
        <dbReference type="Pfam" id="PF00288"/>
    </source>
</evidence>
<accession>A0A0S6UCP4</accession>
<dbReference type="EMBL" id="DF238840">
    <property type="protein sequence ID" value="GAF26849.1"/>
    <property type="molecule type" value="Genomic_DNA"/>
</dbReference>
<reference evidence="7" key="1">
    <citation type="journal article" date="2014" name="Gene">
        <title>Genome-guided analysis of transformation efficiency and carbon dioxide assimilation by Moorella thermoacetica Y72.</title>
        <authorList>
            <person name="Tsukahara K."/>
            <person name="Kita A."/>
            <person name="Nakashimada Y."/>
            <person name="Hoshino T."/>
            <person name="Murakami K."/>
        </authorList>
    </citation>
    <scope>NUCLEOTIDE SEQUENCE [LARGE SCALE GENOMIC DNA]</scope>
    <source>
        <strain evidence="7">Y72</strain>
    </source>
</reference>
<keyword evidence="3" id="KW-0418">Kinase</keyword>
<dbReference type="Proteomes" id="UP000063718">
    <property type="component" value="Unassembled WGS sequence"/>
</dbReference>
<dbReference type="PIRSF" id="PIRSF033887">
    <property type="entry name" value="PduX"/>
    <property type="match status" value="1"/>
</dbReference>
<name>A0A0S6UCP4_NEOTH</name>
<dbReference type="PANTHER" id="PTHR43527">
    <property type="entry name" value="4-DIPHOSPHOCYTIDYL-2-C-METHYL-D-ERYTHRITOL KINASE, CHLOROPLASTIC"/>
    <property type="match status" value="1"/>
</dbReference>
<evidence type="ECO:0000256" key="2">
    <source>
        <dbReference type="ARBA" id="ARBA00022741"/>
    </source>
</evidence>
<proteinExistence type="predicted"/>
<evidence type="ECO:0008006" key="8">
    <source>
        <dbReference type="Google" id="ProtNLM"/>
    </source>
</evidence>
<gene>
    <name evidence="7" type="ORF">MTY_2189</name>
</gene>
<evidence type="ECO:0000259" key="6">
    <source>
        <dbReference type="Pfam" id="PF08544"/>
    </source>
</evidence>
<sequence length="309" mass="32552">MVRGVIMYGRARVPGACGELVQGMIDGDYFLITCPINLGSEVRVSLQPGGQVTGPGEKGKALRAVRLTLDHLAAPWGARVDIYNPLPPGKGLASSTADVVAAAVATAEALGTGLSLKTITEIALAVEPSDGTFLPGIVCFDHLQGKRWEYLGQPPPMDVLIVDPGGMVDTVLFNRRRDLVALNLAKEEKVRQAVKLVKEGLARGRADLIARGATISALANQDILSKPELETILELATSRGALGVNTAHSGTVIGILYRPGEVDVDALEASIRTTFPYVDFIRATMVGGGVEGRDGPWFMKGQATAMAGN</sequence>
<evidence type="ECO:0000256" key="1">
    <source>
        <dbReference type="ARBA" id="ARBA00022679"/>
    </source>
</evidence>